<gene>
    <name evidence="6" type="ORF">Mal33_46820</name>
</gene>
<dbReference type="EMBL" id="CP036318">
    <property type="protein sequence ID" value="QDV58658.1"/>
    <property type="molecule type" value="Genomic_DNA"/>
</dbReference>
<evidence type="ECO:0000256" key="5">
    <source>
        <dbReference type="ARBA" id="ARBA00022490"/>
    </source>
</evidence>
<dbReference type="InterPro" id="IPR012337">
    <property type="entry name" value="RNaseH-like_sf"/>
</dbReference>
<reference evidence="6 7" key="1">
    <citation type="submission" date="2019-02" db="EMBL/GenBank/DDBJ databases">
        <title>Deep-cultivation of Planctomycetes and their phenomic and genomic characterization uncovers novel biology.</title>
        <authorList>
            <person name="Wiegand S."/>
            <person name="Jogler M."/>
            <person name="Boedeker C."/>
            <person name="Pinto D."/>
            <person name="Vollmers J."/>
            <person name="Rivas-Marin E."/>
            <person name="Kohn T."/>
            <person name="Peeters S.H."/>
            <person name="Heuer A."/>
            <person name="Rast P."/>
            <person name="Oberbeckmann S."/>
            <person name="Bunk B."/>
            <person name="Jeske O."/>
            <person name="Meyerdierks A."/>
            <person name="Storesund J.E."/>
            <person name="Kallscheuer N."/>
            <person name="Luecker S."/>
            <person name="Lage O.M."/>
            <person name="Pohl T."/>
            <person name="Merkel B.J."/>
            <person name="Hornburger P."/>
            <person name="Mueller R.-W."/>
            <person name="Bruemmer F."/>
            <person name="Labrenz M."/>
            <person name="Spormann A.M."/>
            <person name="Op den Camp H."/>
            <person name="Overmann J."/>
            <person name="Amann R."/>
            <person name="Jetten M.S.M."/>
            <person name="Mascher T."/>
            <person name="Medema M.H."/>
            <person name="Devos D.P."/>
            <person name="Kaster A.-K."/>
            <person name="Ovreas L."/>
            <person name="Rohde M."/>
            <person name="Galperin M.Y."/>
            <person name="Jogler C."/>
        </authorList>
    </citation>
    <scope>NUCLEOTIDE SEQUENCE [LARGE SCALE GENOMIC DNA]</scope>
    <source>
        <strain evidence="6 7">Mal33</strain>
    </source>
</reference>
<dbReference type="RefSeq" id="WP_145289219.1">
    <property type="nucleotide sequence ID" value="NZ_CP036318.1"/>
</dbReference>
<evidence type="ECO:0000256" key="3">
    <source>
        <dbReference type="ARBA" id="ARBA00008378"/>
    </source>
</evidence>
<dbReference type="PANTHER" id="PTHR10954:SF23">
    <property type="entry name" value="RIBONUCLEASE"/>
    <property type="match status" value="1"/>
</dbReference>
<dbReference type="GO" id="GO:0004523">
    <property type="term" value="F:RNA-DNA hybrid ribonuclease activity"/>
    <property type="evidence" value="ECO:0007669"/>
    <property type="project" value="InterPro"/>
</dbReference>
<evidence type="ECO:0000256" key="4">
    <source>
        <dbReference type="ARBA" id="ARBA00021407"/>
    </source>
</evidence>
<dbReference type="InterPro" id="IPR036397">
    <property type="entry name" value="RNaseH_sf"/>
</dbReference>
<dbReference type="Gene3D" id="3.30.420.10">
    <property type="entry name" value="Ribonuclease H-like superfamily/Ribonuclease H"/>
    <property type="match status" value="2"/>
</dbReference>
<evidence type="ECO:0000256" key="2">
    <source>
        <dbReference type="ARBA" id="ARBA00004496"/>
    </source>
</evidence>
<evidence type="ECO:0000313" key="7">
    <source>
        <dbReference type="Proteomes" id="UP000316770"/>
    </source>
</evidence>
<dbReference type="GO" id="GO:0032299">
    <property type="term" value="C:ribonuclease H2 complex"/>
    <property type="evidence" value="ECO:0007669"/>
    <property type="project" value="TreeGrafter"/>
</dbReference>
<keyword evidence="7" id="KW-1185">Reference proteome</keyword>
<name>A0A518IZZ1_9BACT</name>
<dbReference type="InterPro" id="IPR001352">
    <property type="entry name" value="RNase_HII/HIII"/>
</dbReference>
<sequence length="321" mass="34931">MNQRLIATDEAGYGPQLGPLVIASTCWDLDGSEDPAALFAGIEEGFELPGLGRVRIGDSKKLFSPKKSGGLRGLEIAMLSVAALVSSKRVDSLAKWLDLISPESSQTLAKTRWFANLNEAFPIDLDSPADMVPVRDAVSSFWQTEAVHLQAASATILPAAAFNTICDAVGNKATLLSEQTVSLVMPQILQCDAEQVEVFSDKHGGRAYYGGLLQHFFPDGQVAIELETRQVSSYRIELGSRTIRWHFTAKGDSFAPVALASMVAKYTRERLMDVFNAYWQAQVPGLRPTAGYPGDAGRFIGEIGEAITRQKLADHELVRSR</sequence>
<dbReference type="GO" id="GO:0043137">
    <property type="term" value="P:DNA replication, removal of RNA primer"/>
    <property type="evidence" value="ECO:0007669"/>
    <property type="project" value="TreeGrafter"/>
</dbReference>
<dbReference type="AlphaFoldDB" id="A0A518IZZ1"/>
<dbReference type="SUPFAM" id="SSF53098">
    <property type="entry name" value="Ribonuclease H-like"/>
    <property type="match status" value="1"/>
</dbReference>
<dbReference type="GO" id="GO:0003723">
    <property type="term" value="F:RNA binding"/>
    <property type="evidence" value="ECO:0007669"/>
    <property type="project" value="InterPro"/>
</dbReference>
<protein>
    <recommendedName>
        <fullName evidence="4">Ribonuclease HIII</fullName>
    </recommendedName>
</protein>
<accession>A0A518IZZ1</accession>
<comment type="similarity">
    <text evidence="3">Belongs to the RNase HII family. RnhC subfamily.</text>
</comment>
<dbReference type="PANTHER" id="PTHR10954">
    <property type="entry name" value="RIBONUCLEASE H2 SUBUNIT A"/>
    <property type="match status" value="1"/>
</dbReference>
<evidence type="ECO:0000256" key="1">
    <source>
        <dbReference type="ARBA" id="ARBA00004065"/>
    </source>
</evidence>
<organism evidence="6 7">
    <name type="scientific">Rosistilla oblonga</name>
    <dbReference type="NCBI Taxonomy" id="2527990"/>
    <lineage>
        <taxon>Bacteria</taxon>
        <taxon>Pseudomonadati</taxon>
        <taxon>Planctomycetota</taxon>
        <taxon>Planctomycetia</taxon>
        <taxon>Pirellulales</taxon>
        <taxon>Pirellulaceae</taxon>
        <taxon>Rosistilla</taxon>
    </lineage>
</organism>
<comment type="subcellular location">
    <subcellularLocation>
        <location evidence="2">Cytoplasm</location>
    </subcellularLocation>
</comment>
<comment type="function">
    <text evidence="1">Endonuclease that specifically degrades the RNA of RNA-DNA hybrids.</text>
</comment>
<proteinExistence type="inferred from homology"/>
<dbReference type="GO" id="GO:0005737">
    <property type="term" value="C:cytoplasm"/>
    <property type="evidence" value="ECO:0007669"/>
    <property type="project" value="UniProtKB-SubCell"/>
</dbReference>
<evidence type="ECO:0000313" key="6">
    <source>
        <dbReference type="EMBL" id="QDV58658.1"/>
    </source>
</evidence>
<keyword evidence="5" id="KW-0963">Cytoplasm</keyword>
<dbReference type="Proteomes" id="UP000316770">
    <property type="component" value="Chromosome"/>
</dbReference>
<dbReference type="GO" id="GO:0006298">
    <property type="term" value="P:mismatch repair"/>
    <property type="evidence" value="ECO:0007669"/>
    <property type="project" value="TreeGrafter"/>
</dbReference>